<gene>
    <name evidence="3" type="ORF">UFOPK2510_00024</name>
    <name evidence="4" type="ORF">UFOPK2718_00396</name>
    <name evidence="5" type="ORF">UFOPK2936_00252</name>
    <name evidence="6" type="ORF">UFOPK3174_00129</name>
    <name evidence="7" type="ORF">UFOPK3328_00408</name>
    <name evidence="8" type="ORF">UFOPK3779_00873</name>
    <name evidence="9" type="ORF">UFOPK3913_00331</name>
    <name evidence="2" type="ORF">UFOPK4107_00696</name>
    <name evidence="10" type="ORF">UFOPK4403_00177</name>
</gene>
<feature type="transmembrane region" description="Helical" evidence="1">
    <location>
        <begin position="6"/>
        <end position="24"/>
    </location>
</feature>
<evidence type="ECO:0000313" key="6">
    <source>
        <dbReference type="EMBL" id="CAB4819570.1"/>
    </source>
</evidence>
<evidence type="ECO:0000313" key="4">
    <source>
        <dbReference type="EMBL" id="CAB4719952.1"/>
    </source>
</evidence>
<dbReference type="EMBL" id="CAEZZW010000001">
    <property type="protein sequence ID" value="CAB4771986.1"/>
    <property type="molecule type" value="Genomic_DNA"/>
</dbReference>
<organism evidence="5">
    <name type="scientific">freshwater metagenome</name>
    <dbReference type="NCBI Taxonomy" id="449393"/>
    <lineage>
        <taxon>unclassified sequences</taxon>
        <taxon>metagenomes</taxon>
        <taxon>ecological metagenomes</taxon>
    </lineage>
</organism>
<sequence length="114" mass="11942">MRILGAAVLAMESLVMGFALLLATKNESSSTITVGGVLAICFMLTAGLLKKRYGWILGSILQGAMLGYGLFVTPLIFLGVLFTGLWIAAIVVGRKGEAARAALLKEGAPKVEKT</sequence>
<dbReference type="EMBL" id="CAESAE010000004">
    <property type="protein sequence ID" value="CAB4337219.1"/>
    <property type="molecule type" value="Genomic_DNA"/>
</dbReference>
<keyword evidence="1" id="KW-0812">Transmembrane</keyword>
<name>A0A6J6VKD5_9ZZZZ</name>
<evidence type="ECO:0000313" key="2">
    <source>
        <dbReference type="EMBL" id="CAB4337219.1"/>
    </source>
</evidence>
<dbReference type="EMBL" id="CAFBOC010000002">
    <property type="protein sequence ID" value="CAB4970067.1"/>
    <property type="molecule type" value="Genomic_DNA"/>
</dbReference>
<dbReference type="InterPro" id="IPR025327">
    <property type="entry name" value="DUF4233"/>
</dbReference>
<evidence type="ECO:0000313" key="9">
    <source>
        <dbReference type="EMBL" id="CAB4970067.1"/>
    </source>
</evidence>
<dbReference type="EMBL" id="CAFABH010000002">
    <property type="protein sequence ID" value="CAB4819570.1"/>
    <property type="molecule type" value="Genomic_DNA"/>
</dbReference>
<accession>A0A6J6VKD5</accession>
<evidence type="ECO:0000256" key="1">
    <source>
        <dbReference type="SAM" id="Phobius"/>
    </source>
</evidence>
<dbReference type="AlphaFoldDB" id="A0A6J6VKD5"/>
<dbReference type="EMBL" id="CAFBNH010000004">
    <property type="protein sequence ID" value="CAB4945850.1"/>
    <property type="molecule type" value="Genomic_DNA"/>
</dbReference>
<dbReference type="EMBL" id="CAFBQX010000001">
    <property type="protein sequence ID" value="CAB5069888.1"/>
    <property type="molecule type" value="Genomic_DNA"/>
</dbReference>
<dbReference type="EMBL" id="CAEZYM010000003">
    <property type="protein sequence ID" value="CAB4719952.1"/>
    <property type="molecule type" value="Genomic_DNA"/>
</dbReference>
<keyword evidence="1" id="KW-0472">Membrane</keyword>
<evidence type="ECO:0000313" key="7">
    <source>
        <dbReference type="EMBL" id="CAB4859831.1"/>
    </source>
</evidence>
<feature type="transmembrane region" description="Helical" evidence="1">
    <location>
        <begin position="31"/>
        <end position="49"/>
    </location>
</feature>
<evidence type="ECO:0000313" key="5">
    <source>
        <dbReference type="EMBL" id="CAB4771986.1"/>
    </source>
</evidence>
<evidence type="ECO:0000313" key="8">
    <source>
        <dbReference type="EMBL" id="CAB4945850.1"/>
    </source>
</evidence>
<evidence type="ECO:0000313" key="10">
    <source>
        <dbReference type="EMBL" id="CAB5069888.1"/>
    </source>
</evidence>
<proteinExistence type="predicted"/>
<evidence type="ECO:0000313" key="3">
    <source>
        <dbReference type="EMBL" id="CAB4682280.1"/>
    </source>
</evidence>
<dbReference type="Pfam" id="PF14017">
    <property type="entry name" value="DUF4233"/>
    <property type="match status" value="1"/>
</dbReference>
<feature type="transmembrane region" description="Helical" evidence="1">
    <location>
        <begin position="69"/>
        <end position="92"/>
    </location>
</feature>
<protein>
    <submittedName>
        <fullName evidence="5">Unannotated protein</fullName>
    </submittedName>
</protein>
<keyword evidence="1" id="KW-1133">Transmembrane helix</keyword>
<reference evidence="5" key="1">
    <citation type="submission" date="2020-05" db="EMBL/GenBank/DDBJ databases">
        <authorList>
            <person name="Chiriac C."/>
            <person name="Salcher M."/>
            <person name="Ghai R."/>
            <person name="Kavagutti S V."/>
        </authorList>
    </citation>
    <scope>NUCLEOTIDE SEQUENCE</scope>
</reference>
<dbReference type="EMBL" id="CAFBLD010000002">
    <property type="protein sequence ID" value="CAB4859831.1"/>
    <property type="molecule type" value="Genomic_DNA"/>
</dbReference>
<dbReference type="EMBL" id="CAEZXO010000001">
    <property type="protein sequence ID" value="CAB4682280.1"/>
    <property type="molecule type" value="Genomic_DNA"/>
</dbReference>